<evidence type="ECO:0000256" key="18">
    <source>
        <dbReference type="PROSITE-ProRule" id="PRU00339"/>
    </source>
</evidence>
<evidence type="ECO:0000256" key="11">
    <source>
        <dbReference type="ARBA" id="ARBA00022989"/>
    </source>
</evidence>
<evidence type="ECO:0000256" key="14">
    <source>
        <dbReference type="ARBA" id="ARBA00034531"/>
    </source>
</evidence>
<evidence type="ECO:0000256" key="10">
    <source>
        <dbReference type="ARBA" id="ARBA00022840"/>
    </source>
</evidence>
<evidence type="ECO:0000256" key="19">
    <source>
        <dbReference type="SAM" id="MobiDB-lite"/>
    </source>
</evidence>
<protein>
    <recommendedName>
        <fullName evidence="3">Protein adenylyltransferase Fic</fullName>
        <ecNumber evidence="14">2.7.7.108</ecNumber>
    </recommendedName>
    <alternativeName>
        <fullName evidence="13">De-AMPylase Fic</fullName>
    </alternativeName>
</protein>
<feature type="compositionally biased region" description="Basic and acidic residues" evidence="19">
    <location>
        <begin position="537"/>
        <end position="553"/>
    </location>
</feature>
<evidence type="ECO:0000256" key="2">
    <source>
        <dbReference type="ARBA" id="ARBA00009742"/>
    </source>
</evidence>
<evidence type="ECO:0000256" key="9">
    <source>
        <dbReference type="ARBA" id="ARBA00022803"/>
    </source>
</evidence>
<dbReference type="InterPro" id="IPR003812">
    <property type="entry name" value="Fido"/>
</dbReference>
<evidence type="ECO:0000259" key="21">
    <source>
        <dbReference type="PROSITE" id="PS51459"/>
    </source>
</evidence>
<feature type="region of interest" description="Disordered" evidence="19">
    <location>
        <begin position="537"/>
        <end position="589"/>
    </location>
</feature>
<comment type="subcellular location">
    <subcellularLocation>
        <location evidence="1">Membrane</location>
        <topology evidence="1">Single-pass membrane protein</topology>
    </subcellularLocation>
</comment>
<sequence length="589" mass="67969">MDSWGWCRQSLGDVIQKISSISLYLGFSVPHQRTNNNHIRRNRRQSLNNNNSTCQDRGCQESLNNNNSENQRNYHNADINTNVYNNNNGVPNHDIDALLERASLRTRTMNAVILSSVFFLGAVSAVFLTIFWTFDGRGGERRATFQPLPRIVDLQVVDEDFLDPLMSLNSNPFKEEDNECDSDNPLGFELEAISSLHLAMEMKEMGKLAKAQKLFKHAMALCPRHPDILTNYGEFYEKSQDYMMADHYYVQALTYAPHHTKALVNRKRTLPVVEELDERRLKIIDGKREQLLQLPQASYALRRIKKEAYFQHIYHSAGIEGNTMTLSQTRQVLETRIAVGGKSIVEHNEILGLDSAMRFINMSLVNRIGKITVDDILGIHRHLMGFVDPEEAGKFRRTQVYVGNHVPPRPKDIASQMDQFIDWLNSEEALSLHPIHYSAIAHYKLVYIHPFLDGNGRSSRLLMNWILMQADYPAVIIRKQDRQLYYDHLNTANKGDIRPFIRFIADCTEKTVDVYLWATREHFYQILELEEDLKEIEQQKNEEEQTQKPELNRQESLQQKQPPGPFTEDEVMKDPGSNEDEQQHVAAGA</sequence>
<dbReference type="PROSITE" id="PS50005">
    <property type="entry name" value="TPR"/>
    <property type="match status" value="1"/>
</dbReference>
<dbReference type="InterPro" id="IPR011990">
    <property type="entry name" value="TPR-like_helical_dom_sf"/>
</dbReference>
<evidence type="ECO:0000256" key="5">
    <source>
        <dbReference type="ARBA" id="ARBA00022692"/>
    </source>
</evidence>
<keyword evidence="5 20" id="KW-0812">Transmembrane</keyword>
<keyword evidence="4" id="KW-0808">Transferase</keyword>
<dbReference type="InterPro" id="IPR040198">
    <property type="entry name" value="Fido_containing"/>
</dbReference>
<evidence type="ECO:0000313" key="23">
    <source>
        <dbReference type="Proteomes" id="UP001642540"/>
    </source>
</evidence>
<evidence type="ECO:0000256" key="20">
    <source>
        <dbReference type="SAM" id="Phobius"/>
    </source>
</evidence>
<dbReference type="EMBL" id="CAXLJM020000007">
    <property type="protein sequence ID" value="CAL8073023.1"/>
    <property type="molecule type" value="Genomic_DNA"/>
</dbReference>
<evidence type="ECO:0000256" key="16">
    <source>
        <dbReference type="ARBA" id="ARBA00048696"/>
    </source>
</evidence>
<evidence type="ECO:0000256" key="17">
    <source>
        <dbReference type="ARBA" id="ARBA00049297"/>
    </source>
</evidence>
<feature type="compositionally biased region" description="Low complexity" evidence="19">
    <location>
        <begin position="64"/>
        <end position="73"/>
    </location>
</feature>
<proteinExistence type="inferred from homology"/>
<gene>
    <name evidence="22" type="ORF">ODALV1_LOCUS2447</name>
</gene>
<reference evidence="22 23" key="1">
    <citation type="submission" date="2024-08" db="EMBL/GenBank/DDBJ databases">
        <authorList>
            <person name="Cucini C."/>
            <person name="Frati F."/>
        </authorList>
    </citation>
    <scope>NUCLEOTIDE SEQUENCE [LARGE SCALE GENOMIC DNA]</scope>
</reference>
<evidence type="ECO:0000256" key="1">
    <source>
        <dbReference type="ARBA" id="ARBA00004167"/>
    </source>
</evidence>
<evidence type="ECO:0000256" key="13">
    <source>
        <dbReference type="ARBA" id="ARBA00030885"/>
    </source>
</evidence>
<evidence type="ECO:0000256" key="8">
    <source>
        <dbReference type="ARBA" id="ARBA00022741"/>
    </source>
</evidence>
<comment type="catalytic activity">
    <reaction evidence="17">
        <text>3-O-(5'-adenylyl)-L-threonyl-[protein] + H2O = L-threonyl-[protein] + AMP + H(+)</text>
        <dbReference type="Rhea" id="RHEA:55932"/>
        <dbReference type="Rhea" id="RHEA-COMP:11060"/>
        <dbReference type="Rhea" id="RHEA-COMP:13847"/>
        <dbReference type="ChEBI" id="CHEBI:15377"/>
        <dbReference type="ChEBI" id="CHEBI:15378"/>
        <dbReference type="ChEBI" id="CHEBI:30013"/>
        <dbReference type="ChEBI" id="CHEBI:138113"/>
        <dbReference type="ChEBI" id="CHEBI:456215"/>
    </reaction>
</comment>
<dbReference type="PANTHER" id="PTHR13504:SF34">
    <property type="entry name" value="PROTEIN ADENYLYLTRANSFERASE FICD"/>
    <property type="match status" value="1"/>
</dbReference>
<evidence type="ECO:0000313" key="22">
    <source>
        <dbReference type="EMBL" id="CAL8073023.1"/>
    </source>
</evidence>
<dbReference type="SMART" id="SM00028">
    <property type="entry name" value="TPR"/>
    <property type="match status" value="2"/>
</dbReference>
<comment type="caution">
    <text evidence="22">The sequence shown here is derived from an EMBL/GenBank/DDBJ whole genome shotgun (WGS) entry which is preliminary data.</text>
</comment>
<keyword evidence="7" id="KW-0677">Repeat</keyword>
<evidence type="ECO:0000256" key="6">
    <source>
        <dbReference type="ARBA" id="ARBA00022695"/>
    </source>
</evidence>
<feature type="region of interest" description="Disordered" evidence="19">
    <location>
        <begin position="34"/>
        <end position="73"/>
    </location>
</feature>
<keyword evidence="9 18" id="KW-0802">TPR repeat</keyword>
<keyword evidence="11 20" id="KW-1133">Transmembrane helix</keyword>
<feature type="repeat" description="TPR" evidence="18">
    <location>
        <begin position="226"/>
        <end position="259"/>
    </location>
</feature>
<dbReference type="EC" id="2.7.7.108" evidence="14"/>
<dbReference type="PROSITE" id="PS51459">
    <property type="entry name" value="FIDO"/>
    <property type="match status" value="1"/>
</dbReference>
<feature type="transmembrane region" description="Helical" evidence="20">
    <location>
        <begin position="111"/>
        <end position="134"/>
    </location>
</feature>
<keyword evidence="8" id="KW-0547">Nucleotide-binding</keyword>
<evidence type="ECO:0000256" key="4">
    <source>
        <dbReference type="ARBA" id="ARBA00022679"/>
    </source>
</evidence>
<keyword evidence="23" id="KW-1185">Reference proteome</keyword>
<evidence type="ECO:0000256" key="15">
    <source>
        <dbReference type="ARBA" id="ARBA00047939"/>
    </source>
</evidence>
<feature type="domain" description="Fido" evidence="21">
    <location>
        <begin position="371"/>
        <end position="506"/>
    </location>
</feature>
<dbReference type="Gene3D" id="1.25.40.10">
    <property type="entry name" value="Tetratricopeptide repeat domain"/>
    <property type="match status" value="1"/>
</dbReference>
<keyword evidence="10" id="KW-0067">ATP-binding</keyword>
<name>A0ABP1PQ04_9HEXA</name>
<evidence type="ECO:0000256" key="12">
    <source>
        <dbReference type="ARBA" id="ARBA00023136"/>
    </source>
</evidence>
<dbReference type="Proteomes" id="UP001642540">
    <property type="component" value="Unassembled WGS sequence"/>
</dbReference>
<dbReference type="SUPFAM" id="SSF48452">
    <property type="entry name" value="TPR-like"/>
    <property type="match status" value="1"/>
</dbReference>
<organism evidence="22 23">
    <name type="scientific">Orchesella dallaii</name>
    <dbReference type="NCBI Taxonomy" id="48710"/>
    <lineage>
        <taxon>Eukaryota</taxon>
        <taxon>Metazoa</taxon>
        <taxon>Ecdysozoa</taxon>
        <taxon>Arthropoda</taxon>
        <taxon>Hexapoda</taxon>
        <taxon>Collembola</taxon>
        <taxon>Entomobryomorpha</taxon>
        <taxon>Entomobryoidea</taxon>
        <taxon>Orchesellidae</taxon>
        <taxon>Orchesellinae</taxon>
        <taxon>Orchesella</taxon>
    </lineage>
</organism>
<dbReference type="Pfam" id="PF02661">
    <property type="entry name" value="Fic"/>
    <property type="match status" value="1"/>
</dbReference>
<keyword evidence="6" id="KW-0548">Nucleotidyltransferase</keyword>
<dbReference type="SUPFAM" id="SSF140931">
    <property type="entry name" value="Fic-like"/>
    <property type="match status" value="1"/>
</dbReference>
<comment type="catalytic activity">
    <reaction evidence="16">
        <text>L-tyrosyl-[protein] + ATP = O-(5'-adenylyl)-L-tyrosyl-[protein] + diphosphate</text>
        <dbReference type="Rhea" id="RHEA:54288"/>
        <dbReference type="Rhea" id="RHEA-COMP:10136"/>
        <dbReference type="Rhea" id="RHEA-COMP:13846"/>
        <dbReference type="ChEBI" id="CHEBI:30616"/>
        <dbReference type="ChEBI" id="CHEBI:33019"/>
        <dbReference type="ChEBI" id="CHEBI:46858"/>
        <dbReference type="ChEBI" id="CHEBI:83624"/>
        <dbReference type="EC" id="2.7.7.108"/>
    </reaction>
</comment>
<comment type="catalytic activity">
    <reaction evidence="15">
        <text>L-threonyl-[protein] + ATP = 3-O-(5'-adenylyl)-L-threonyl-[protein] + diphosphate</text>
        <dbReference type="Rhea" id="RHEA:54292"/>
        <dbReference type="Rhea" id="RHEA-COMP:11060"/>
        <dbReference type="Rhea" id="RHEA-COMP:13847"/>
        <dbReference type="ChEBI" id="CHEBI:30013"/>
        <dbReference type="ChEBI" id="CHEBI:30616"/>
        <dbReference type="ChEBI" id="CHEBI:33019"/>
        <dbReference type="ChEBI" id="CHEBI:138113"/>
        <dbReference type="EC" id="2.7.7.108"/>
    </reaction>
</comment>
<evidence type="ECO:0000256" key="3">
    <source>
        <dbReference type="ARBA" id="ARBA00014915"/>
    </source>
</evidence>
<dbReference type="Gene3D" id="1.10.3290.10">
    <property type="entry name" value="Fido-like domain"/>
    <property type="match status" value="1"/>
</dbReference>
<dbReference type="PANTHER" id="PTHR13504">
    <property type="entry name" value="FIDO DOMAIN-CONTAINING PROTEIN DDB_G0283145"/>
    <property type="match status" value="1"/>
</dbReference>
<accession>A0ABP1PQ04</accession>
<keyword evidence="12 20" id="KW-0472">Membrane</keyword>
<dbReference type="InterPro" id="IPR036597">
    <property type="entry name" value="Fido-like_dom_sf"/>
</dbReference>
<comment type="similarity">
    <text evidence="2">Belongs to the fic family.</text>
</comment>
<dbReference type="InterPro" id="IPR019734">
    <property type="entry name" value="TPR_rpt"/>
</dbReference>
<evidence type="ECO:0000256" key="7">
    <source>
        <dbReference type="ARBA" id="ARBA00022737"/>
    </source>
</evidence>